<keyword evidence="6" id="KW-1185">Reference proteome</keyword>
<organism evidence="5 6">
    <name type="scientific">Lactococcus taiwanensis</name>
    <dbReference type="NCBI Taxonomy" id="1151742"/>
    <lineage>
        <taxon>Bacteria</taxon>
        <taxon>Bacillati</taxon>
        <taxon>Bacillota</taxon>
        <taxon>Bacilli</taxon>
        <taxon>Lactobacillales</taxon>
        <taxon>Streptococcaceae</taxon>
        <taxon>Lactococcus</taxon>
    </lineage>
</organism>
<sequence length="397" mass="45073">MRAGDSFTMVNRGKTSFDAETFRLLYLPIIGTDAFALYQLMLSFSTGRISHFLEYLNIGLNPFVEALNKLTGLSLVHVYDDHTRLYFKVESPLNFEEFLADEFYRQLLISKIGENRVSGLSKTIEPKGKEISKKFHEIYKVSFNQPDEPQGQGAHANNNFDMGAFQSLMTRQGLHFNDENKEVLALYALAEKFELNWYELFKLAEQTANADKSLNVSQLTHRLSATHEPQRPLSEFPKAFADLIVTSKAHEPEAFLKQIKAQAGGFVSNDERKILAHLSRQNLVPEVQNILIHYVLVQQKNATLSSSFVNTLANDWMRNKVFTAEKAVERIMERNEGAKAKAAQAAAAQAAKRPAKLKKEAPKWSNPNYENKTSQEQLAKLEKIRLESLKKLKGETE</sequence>
<protein>
    <submittedName>
        <fullName evidence="5">DnaD domain protein</fullName>
    </submittedName>
</protein>
<gene>
    <name evidence="5" type="ORF">JW886_04190</name>
</gene>
<evidence type="ECO:0000259" key="4">
    <source>
        <dbReference type="Pfam" id="PF25888"/>
    </source>
</evidence>
<evidence type="ECO:0000313" key="6">
    <source>
        <dbReference type="Proteomes" id="UP000663608"/>
    </source>
</evidence>
<dbReference type="AlphaFoldDB" id="A0AA45KJ36"/>
<dbReference type="EMBL" id="CP070872">
    <property type="protein sequence ID" value="QSE77448.1"/>
    <property type="molecule type" value="Genomic_DNA"/>
</dbReference>
<name>A0AA45KJ36_9LACT</name>
<feature type="domain" description="DnaB/C C-terminal" evidence="3">
    <location>
        <begin position="257"/>
        <end position="330"/>
    </location>
</feature>
<evidence type="ECO:0000313" key="5">
    <source>
        <dbReference type="EMBL" id="QSE77448.1"/>
    </source>
</evidence>
<evidence type="ECO:0000259" key="3">
    <source>
        <dbReference type="Pfam" id="PF07261"/>
    </source>
</evidence>
<feature type="region of interest" description="Disordered" evidence="2">
    <location>
        <begin position="344"/>
        <end position="376"/>
    </location>
</feature>
<evidence type="ECO:0000256" key="2">
    <source>
        <dbReference type="SAM" id="MobiDB-lite"/>
    </source>
</evidence>
<accession>A0AA45KJ36</accession>
<comment type="similarity">
    <text evidence="1">Belongs to the DnaB/DnaD family.</text>
</comment>
<dbReference type="InterPro" id="IPR006343">
    <property type="entry name" value="DnaB/C_C"/>
</dbReference>
<dbReference type="Pfam" id="PF25888">
    <property type="entry name" value="WHD_DnaB"/>
    <property type="match status" value="1"/>
</dbReference>
<dbReference type="Pfam" id="PF07261">
    <property type="entry name" value="DnaB_2"/>
    <property type="match status" value="1"/>
</dbReference>
<dbReference type="InterPro" id="IPR058660">
    <property type="entry name" value="WHD_DnaB"/>
</dbReference>
<feature type="compositionally biased region" description="Polar residues" evidence="2">
    <location>
        <begin position="365"/>
        <end position="376"/>
    </location>
</feature>
<dbReference type="Proteomes" id="UP000663608">
    <property type="component" value="Chromosome"/>
</dbReference>
<dbReference type="KEGG" id="lti:JW886_04190"/>
<evidence type="ECO:0000256" key="1">
    <source>
        <dbReference type="ARBA" id="ARBA00093462"/>
    </source>
</evidence>
<dbReference type="RefSeq" id="WP_205872386.1">
    <property type="nucleotide sequence ID" value="NZ_CP070872.1"/>
</dbReference>
<reference evidence="5 6" key="1">
    <citation type="submission" date="2021-02" db="EMBL/GenBank/DDBJ databases">
        <title>Complete genome sequence of Lactococcus lactis strain K_LL004.</title>
        <authorList>
            <person name="Kim H.B."/>
        </authorList>
    </citation>
    <scope>NUCLEOTIDE SEQUENCE [LARGE SCALE GENOMIC DNA]</scope>
    <source>
        <strain evidence="5 6">K_LL004</strain>
    </source>
</reference>
<feature type="domain" description="Replicative helicase loading/DNA remodeling protein DnaB N-terminal winged helix" evidence="4">
    <location>
        <begin position="1"/>
        <end position="224"/>
    </location>
</feature>
<proteinExistence type="inferred from homology"/>